<protein>
    <recommendedName>
        <fullName evidence="5">DUF659 domain-containing protein</fullName>
    </recommendedName>
</protein>
<evidence type="ECO:0000313" key="3">
    <source>
        <dbReference type="EMBL" id="CAH2990766.1"/>
    </source>
</evidence>
<dbReference type="Pfam" id="PF21788">
    <property type="entry name" value="TNP-like_GBD"/>
    <property type="match status" value="1"/>
</dbReference>
<accession>A0ABN8L7M6</accession>
<dbReference type="InterPro" id="IPR048365">
    <property type="entry name" value="TNP-like_RNaseH_N"/>
</dbReference>
<dbReference type="InterPro" id="IPR048366">
    <property type="entry name" value="TNP-like_GBD"/>
</dbReference>
<dbReference type="EMBL" id="OU963899">
    <property type="protein sequence ID" value="CAH2990766.1"/>
    <property type="molecule type" value="Genomic_DNA"/>
</dbReference>
<dbReference type="Proteomes" id="UP001153292">
    <property type="component" value="Chromosome 6"/>
</dbReference>
<dbReference type="Pfam" id="PF21787">
    <property type="entry name" value="TNP-like_RNaseH_N"/>
    <property type="match status" value="1"/>
</dbReference>
<evidence type="ECO:0000259" key="1">
    <source>
        <dbReference type="Pfam" id="PF21787"/>
    </source>
</evidence>
<evidence type="ECO:0000313" key="4">
    <source>
        <dbReference type="Proteomes" id="UP001153292"/>
    </source>
</evidence>
<name>A0ABN8L7M6_CHISP</name>
<keyword evidence="4" id="KW-1185">Reference proteome</keyword>
<organism evidence="3 4">
    <name type="scientific">Chilo suppressalis</name>
    <name type="common">Asiatic rice borer moth</name>
    <dbReference type="NCBI Taxonomy" id="168631"/>
    <lineage>
        <taxon>Eukaryota</taxon>
        <taxon>Metazoa</taxon>
        <taxon>Ecdysozoa</taxon>
        <taxon>Arthropoda</taxon>
        <taxon>Hexapoda</taxon>
        <taxon>Insecta</taxon>
        <taxon>Pterygota</taxon>
        <taxon>Neoptera</taxon>
        <taxon>Endopterygota</taxon>
        <taxon>Lepidoptera</taxon>
        <taxon>Glossata</taxon>
        <taxon>Ditrysia</taxon>
        <taxon>Pyraloidea</taxon>
        <taxon>Crambidae</taxon>
        <taxon>Crambinae</taxon>
        <taxon>Chilo</taxon>
    </lineage>
</organism>
<evidence type="ECO:0008006" key="5">
    <source>
        <dbReference type="Google" id="ProtNLM"/>
    </source>
</evidence>
<sequence length="465" mass="53690">MYEPQSCENLSTTVSMPCPTTSTHKVQYYENQPTSGTIEAKTPKRKYIVHKAKTLSPKCANLYKEFTRARRQLNFSRRARQAMKFSKKESFEKLTQNMNPVTKKLMWLQVRQYTKSSRGRRFTQEEKLIGLSIMKQSPKCYKFLQKIFILPSKHTINKMISNLKVEPGLNPQIFEAVKKEVATWEEKRKFCSILFDEVALDSGVNYNRYKDVINGFVHLNERINEYADHALVFMLRGAVHKWQQPITFFFCKGATSSYQLKKIMKDLVTAVSNAGLIPLALICDQGTSFVASLKSLQEETKREQSICNEITDCNHAQIRLLHKLNDEHVIPEKIKKMKVKNCVRVLSKTVAATLAYTAQFSHYADGREVSSTLKNTADTVSFFDDLFDSVNGASLFNNKAKGKLLRRAVTTTSQHHCFWKQAITRLKNIRFVDKNGKETSVPSLKNWLTTLQSFQRLWIFFNLRD</sequence>
<reference evidence="3" key="1">
    <citation type="submission" date="2021-12" db="EMBL/GenBank/DDBJ databases">
        <authorList>
            <person name="King R."/>
        </authorList>
    </citation>
    <scope>NUCLEOTIDE SEQUENCE</scope>
</reference>
<gene>
    <name evidence="3" type="ORF">CHILSU_LOCUS9927</name>
</gene>
<feature type="domain" description="Transposable element P transposase-like RNase H" evidence="1">
    <location>
        <begin position="166"/>
        <end position="296"/>
    </location>
</feature>
<feature type="domain" description="Transposable element P transposase-like GTP-binding insertion" evidence="2">
    <location>
        <begin position="308"/>
        <end position="401"/>
    </location>
</feature>
<evidence type="ECO:0000259" key="2">
    <source>
        <dbReference type="Pfam" id="PF21788"/>
    </source>
</evidence>
<proteinExistence type="predicted"/>